<dbReference type="AlphaFoldDB" id="X1PU32"/>
<comment type="similarity">
    <text evidence="1">Belongs to the class-I fumarase family.</text>
</comment>
<evidence type="ECO:0000256" key="6">
    <source>
        <dbReference type="ARBA" id="ARBA00023239"/>
    </source>
</evidence>
<evidence type="ECO:0000256" key="4">
    <source>
        <dbReference type="ARBA" id="ARBA00023004"/>
    </source>
</evidence>
<keyword evidence="6" id="KW-0456">Lyase</keyword>
<dbReference type="EMBL" id="BARV01025677">
    <property type="protein sequence ID" value="GAI46011.1"/>
    <property type="molecule type" value="Genomic_DNA"/>
</dbReference>
<evidence type="ECO:0000313" key="8">
    <source>
        <dbReference type="EMBL" id="GAI46011.1"/>
    </source>
</evidence>
<reference evidence="8" key="1">
    <citation type="journal article" date="2014" name="Front. Microbiol.">
        <title>High frequency of phylogenetically diverse reductive dehalogenase-homologous genes in deep subseafloor sedimentary metagenomes.</title>
        <authorList>
            <person name="Kawai M."/>
            <person name="Futagami T."/>
            <person name="Toyoda A."/>
            <person name="Takaki Y."/>
            <person name="Nishi S."/>
            <person name="Hori S."/>
            <person name="Arai W."/>
            <person name="Tsubouchi T."/>
            <person name="Morono Y."/>
            <person name="Uchiyama I."/>
            <person name="Ito T."/>
            <person name="Fujiyama A."/>
            <person name="Inagaki F."/>
            <person name="Takami H."/>
        </authorList>
    </citation>
    <scope>NUCLEOTIDE SEQUENCE</scope>
    <source>
        <strain evidence="8">Expedition CK06-06</strain>
    </source>
</reference>
<proteinExistence type="inferred from homology"/>
<sequence length="225" mass="24830">MREITSEEVTQAVENLCISSNCTLNEDVWKALREKLKNEESLVGKEVLEEILENDRMAEEEKLPLCQDTGFTTIFVEMGQEIRVTGGDFYQAINKGVGNGYRKGYLRKSVVKDPLRRKNTGDNTPAWVHIDIVPGNKLKISVMPKGAGSENMSTVKMLSPTEGVQGVKKFVLDWVKERGANACPPLVVGVGIGGTFEGVAKLAKKALLRPIGSKNPEPFYAEMEE</sequence>
<dbReference type="PANTHER" id="PTHR30389:SF17">
    <property type="entry name" value="L(+)-TARTRATE DEHYDRATASE SUBUNIT ALPHA-RELATED"/>
    <property type="match status" value="1"/>
</dbReference>
<evidence type="ECO:0000256" key="3">
    <source>
        <dbReference type="ARBA" id="ARBA00022723"/>
    </source>
</evidence>
<name>X1PU32_9ZZZZ</name>
<dbReference type="NCBIfam" id="NF004885">
    <property type="entry name" value="PRK06246.1"/>
    <property type="match status" value="1"/>
</dbReference>
<organism evidence="8">
    <name type="scientific">marine sediment metagenome</name>
    <dbReference type="NCBI Taxonomy" id="412755"/>
    <lineage>
        <taxon>unclassified sequences</taxon>
        <taxon>metagenomes</taxon>
        <taxon>ecological metagenomes</taxon>
    </lineage>
</organism>
<dbReference type="InterPro" id="IPR004646">
    <property type="entry name" value="Fe-S_hydro-lyase_TtdA-typ_cat"/>
</dbReference>
<dbReference type="Pfam" id="PF05681">
    <property type="entry name" value="Fumerase"/>
    <property type="match status" value="1"/>
</dbReference>
<comment type="caution">
    <text evidence="8">The sequence shown here is derived from an EMBL/GenBank/DDBJ whole genome shotgun (WGS) entry which is preliminary data.</text>
</comment>
<feature type="domain" description="Fe-S hydro-lyase tartrate dehydratase alpha-type catalytic" evidence="7">
    <location>
        <begin position="11"/>
        <end position="225"/>
    </location>
</feature>
<gene>
    <name evidence="8" type="ORF">S06H3_41624</name>
</gene>
<evidence type="ECO:0000256" key="1">
    <source>
        <dbReference type="ARBA" id="ARBA00008876"/>
    </source>
</evidence>
<evidence type="ECO:0000259" key="7">
    <source>
        <dbReference type="Pfam" id="PF05681"/>
    </source>
</evidence>
<evidence type="ECO:0000256" key="2">
    <source>
        <dbReference type="ARBA" id="ARBA00022485"/>
    </source>
</evidence>
<dbReference type="GO" id="GO:0016829">
    <property type="term" value="F:lyase activity"/>
    <property type="evidence" value="ECO:0007669"/>
    <property type="project" value="UniProtKB-KW"/>
</dbReference>
<evidence type="ECO:0000256" key="5">
    <source>
        <dbReference type="ARBA" id="ARBA00023014"/>
    </source>
</evidence>
<keyword evidence="5" id="KW-0411">Iron-sulfur</keyword>
<keyword evidence="3" id="KW-0479">Metal-binding</keyword>
<dbReference type="PANTHER" id="PTHR30389">
    <property type="entry name" value="FUMARATE HYDRATASE-RELATED"/>
    <property type="match status" value="1"/>
</dbReference>
<feature type="non-terminal residue" evidence="8">
    <location>
        <position position="225"/>
    </location>
</feature>
<protein>
    <recommendedName>
        <fullName evidence="7">Fe-S hydro-lyase tartrate dehydratase alpha-type catalytic domain-containing protein</fullName>
    </recommendedName>
</protein>
<dbReference type="InterPro" id="IPR051208">
    <property type="entry name" value="Class-I_Fumarase/Tartrate_DH"/>
</dbReference>
<dbReference type="NCBIfam" id="TIGR00722">
    <property type="entry name" value="ttdA_fumA_fumB"/>
    <property type="match status" value="1"/>
</dbReference>
<accession>X1PU32</accession>
<keyword evidence="2" id="KW-0004">4Fe-4S</keyword>
<dbReference type="GO" id="GO:0051539">
    <property type="term" value="F:4 iron, 4 sulfur cluster binding"/>
    <property type="evidence" value="ECO:0007669"/>
    <property type="project" value="UniProtKB-KW"/>
</dbReference>
<dbReference type="GO" id="GO:0046872">
    <property type="term" value="F:metal ion binding"/>
    <property type="evidence" value="ECO:0007669"/>
    <property type="project" value="UniProtKB-KW"/>
</dbReference>
<keyword evidence="4" id="KW-0408">Iron</keyword>